<evidence type="ECO:0000256" key="2">
    <source>
        <dbReference type="ARBA" id="ARBA00023015"/>
    </source>
</evidence>
<protein>
    <recommendedName>
        <fullName evidence="5">Response regulatory domain-containing protein</fullName>
    </recommendedName>
</protein>
<comment type="caution">
    <text evidence="6">The sequence shown here is derived from an EMBL/GenBank/DDBJ whole genome shotgun (WGS) entry which is preliminary data.</text>
</comment>
<dbReference type="Gene3D" id="3.40.50.2300">
    <property type="match status" value="1"/>
</dbReference>
<dbReference type="SMART" id="SM00448">
    <property type="entry name" value="REC"/>
    <property type="match status" value="1"/>
</dbReference>
<accession>A0A2J7TLU0</accession>
<dbReference type="InterPro" id="IPR011006">
    <property type="entry name" value="CheY-like_superfamily"/>
</dbReference>
<keyword evidence="2" id="KW-0805">Transcription regulation</keyword>
<dbReference type="PANTHER" id="PTHR44591:SF3">
    <property type="entry name" value="RESPONSE REGULATORY DOMAIN-CONTAINING PROTEIN"/>
    <property type="match status" value="1"/>
</dbReference>
<gene>
    <name evidence="6" type="ORF">CR492_01895</name>
</gene>
<keyword evidence="1" id="KW-0597">Phosphoprotein</keyword>
<feature type="domain" description="Response regulatory" evidence="5">
    <location>
        <begin position="15"/>
        <end position="128"/>
    </location>
</feature>
<dbReference type="Proteomes" id="UP000236286">
    <property type="component" value="Unassembled WGS sequence"/>
</dbReference>
<evidence type="ECO:0000256" key="3">
    <source>
        <dbReference type="ARBA" id="ARBA00023163"/>
    </source>
</evidence>
<keyword evidence="3" id="KW-0804">Transcription</keyword>
<dbReference type="EMBL" id="PDZR01000001">
    <property type="protein sequence ID" value="PNG27687.1"/>
    <property type="molecule type" value="Genomic_DNA"/>
</dbReference>
<dbReference type="OrthoDB" id="8563041at2"/>
<evidence type="ECO:0000256" key="1">
    <source>
        <dbReference type="ARBA" id="ARBA00022553"/>
    </source>
</evidence>
<evidence type="ECO:0000256" key="4">
    <source>
        <dbReference type="PROSITE-ProRule" id="PRU00169"/>
    </source>
</evidence>
<evidence type="ECO:0000313" key="6">
    <source>
        <dbReference type="EMBL" id="PNG27687.1"/>
    </source>
</evidence>
<dbReference type="InterPro" id="IPR050595">
    <property type="entry name" value="Bact_response_regulator"/>
</dbReference>
<name>A0A2J7TLU0_METSI</name>
<organism evidence="6 7">
    <name type="scientific">Methylocella silvestris</name>
    <dbReference type="NCBI Taxonomy" id="199596"/>
    <lineage>
        <taxon>Bacteria</taxon>
        <taxon>Pseudomonadati</taxon>
        <taxon>Pseudomonadota</taxon>
        <taxon>Alphaproteobacteria</taxon>
        <taxon>Hyphomicrobiales</taxon>
        <taxon>Beijerinckiaceae</taxon>
        <taxon>Methylocella</taxon>
    </lineage>
</organism>
<evidence type="ECO:0000313" key="7">
    <source>
        <dbReference type="Proteomes" id="UP000236286"/>
    </source>
</evidence>
<dbReference type="SUPFAM" id="SSF52172">
    <property type="entry name" value="CheY-like"/>
    <property type="match status" value="1"/>
</dbReference>
<dbReference type="InterPro" id="IPR001789">
    <property type="entry name" value="Sig_transdc_resp-reg_receiver"/>
</dbReference>
<sequence>MQIGVETSRAVENKRIFVVDDDEIIRAALQFMLHDENETHEVGSVQRAFEKLPDGKPDLLLLASSIVRSEGVGVLSDIKQKIPGAKILVIVESAGDEFGKQCLAAGAHSLLAKPLKLEAVRERVDVLLGRRAGFALPLSVLKTS</sequence>
<comment type="caution">
    <text evidence="4">Lacks conserved residue(s) required for the propagation of feature annotation.</text>
</comment>
<dbReference type="Pfam" id="PF00072">
    <property type="entry name" value="Response_reg"/>
    <property type="match status" value="1"/>
</dbReference>
<reference evidence="6 7" key="1">
    <citation type="submission" date="2017-10" db="EMBL/GenBank/DDBJ databases">
        <title>Genome announcement of Methylocella silvestris TVC from permafrost.</title>
        <authorList>
            <person name="Wang J."/>
            <person name="Geng K."/>
            <person name="Ul-Haque F."/>
            <person name="Crombie A.T."/>
            <person name="Street L.E."/>
            <person name="Wookey P.A."/>
            <person name="Murrell J.C."/>
            <person name="Pratscher J."/>
        </authorList>
    </citation>
    <scope>NUCLEOTIDE SEQUENCE [LARGE SCALE GENOMIC DNA]</scope>
    <source>
        <strain evidence="6 7">TVC</strain>
    </source>
</reference>
<dbReference type="GO" id="GO:0000160">
    <property type="term" value="P:phosphorelay signal transduction system"/>
    <property type="evidence" value="ECO:0007669"/>
    <property type="project" value="InterPro"/>
</dbReference>
<dbReference type="PROSITE" id="PS50110">
    <property type="entry name" value="RESPONSE_REGULATORY"/>
    <property type="match status" value="1"/>
</dbReference>
<proteinExistence type="predicted"/>
<dbReference type="AlphaFoldDB" id="A0A2J7TLU0"/>
<evidence type="ECO:0000259" key="5">
    <source>
        <dbReference type="PROSITE" id="PS50110"/>
    </source>
</evidence>
<dbReference type="PANTHER" id="PTHR44591">
    <property type="entry name" value="STRESS RESPONSE REGULATOR PROTEIN 1"/>
    <property type="match status" value="1"/>
</dbReference>
<dbReference type="RefSeq" id="WP_102841995.1">
    <property type="nucleotide sequence ID" value="NZ_PDZR01000001.1"/>
</dbReference>